<gene>
    <name evidence="2" type="ORF">ONZ51_g6662</name>
</gene>
<sequence length="169" mass="17508">MSSFDNNNRSPSQTPAPSNNDGYPEQRHAGAVGYGPEYGKGASTGDKIAGLKEEMKGKILRKPDVVEHGRELRTGELKKKQQEDQDFDPFGTAGGDDSARGGSGGAGLQHPPSGAGSSADSDKPNPPKSFPACDVRPGAPDGQGRARAGCDDRPRGYGEGAAAEVDGER</sequence>
<dbReference type="Proteomes" id="UP001215151">
    <property type="component" value="Unassembled WGS sequence"/>
</dbReference>
<evidence type="ECO:0000256" key="1">
    <source>
        <dbReference type="SAM" id="MobiDB-lite"/>
    </source>
</evidence>
<keyword evidence="3" id="KW-1185">Reference proteome</keyword>
<organism evidence="2 3">
    <name type="scientific">Trametes cubensis</name>
    <dbReference type="NCBI Taxonomy" id="1111947"/>
    <lineage>
        <taxon>Eukaryota</taxon>
        <taxon>Fungi</taxon>
        <taxon>Dikarya</taxon>
        <taxon>Basidiomycota</taxon>
        <taxon>Agaricomycotina</taxon>
        <taxon>Agaricomycetes</taxon>
        <taxon>Polyporales</taxon>
        <taxon>Polyporaceae</taxon>
        <taxon>Trametes</taxon>
    </lineage>
</organism>
<feature type="compositionally biased region" description="Polar residues" evidence="1">
    <location>
        <begin position="1"/>
        <end position="21"/>
    </location>
</feature>
<evidence type="ECO:0000313" key="3">
    <source>
        <dbReference type="Proteomes" id="UP001215151"/>
    </source>
</evidence>
<dbReference type="AlphaFoldDB" id="A0AAD7TRR0"/>
<comment type="caution">
    <text evidence="2">The sequence shown here is derived from an EMBL/GenBank/DDBJ whole genome shotgun (WGS) entry which is preliminary data.</text>
</comment>
<evidence type="ECO:0000313" key="2">
    <source>
        <dbReference type="EMBL" id="KAJ8475265.1"/>
    </source>
</evidence>
<name>A0AAD7TRR0_9APHY</name>
<dbReference type="EMBL" id="JAPEVG010000164">
    <property type="protein sequence ID" value="KAJ8475265.1"/>
    <property type="molecule type" value="Genomic_DNA"/>
</dbReference>
<protein>
    <submittedName>
        <fullName evidence="2">Uncharacterized protein</fullName>
    </submittedName>
</protein>
<feature type="region of interest" description="Disordered" evidence="1">
    <location>
        <begin position="1"/>
        <end position="169"/>
    </location>
</feature>
<accession>A0AAD7TRR0</accession>
<feature type="compositionally biased region" description="Basic and acidic residues" evidence="1">
    <location>
        <begin position="49"/>
        <end position="83"/>
    </location>
</feature>
<reference evidence="2" key="1">
    <citation type="submission" date="2022-11" db="EMBL/GenBank/DDBJ databases">
        <title>Genome Sequence of Cubamyces cubensis.</title>
        <authorList>
            <person name="Buettner E."/>
        </authorList>
    </citation>
    <scope>NUCLEOTIDE SEQUENCE</scope>
    <source>
        <strain evidence="2">MPL-01</strain>
    </source>
</reference>
<proteinExistence type="predicted"/>